<feature type="chain" id="PRO_5037023980" evidence="2">
    <location>
        <begin position="21"/>
        <end position="309"/>
    </location>
</feature>
<organism evidence="3 4">
    <name type="scientific">Roseibium aggregatum</name>
    <dbReference type="NCBI Taxonomy" id="187304"/>
    <lineage>
        <taxon>Bacteria</taxon>
        <taxon>Pseudomonadati</taxon>
        <taxon>Pseudomonadota</taxon>
        <taxon>Alphaproteobacteria</taxon>
        <taxon>Hyphomicrobiales</taxon>
        <taxon>Stappiaceae</taxon>
        <taxon>Roseibium</taxon>
    </lineage>
</organism>
<dbReference type="Proteomes" id="UP000598467">
    <property type="component" value="Unassembled WGS sequence"/>
</dbReference>
<feature type="transmembrane region" description="Helical" evidence="1">
    <location>
        <begin position="271"/>
        <end position="294"/>
    </location>
</feature>
<keyword evidence="1" id="KW-0472">Membrane</keyword>
<dbReference type="Pfam" id="PF09935">
    <property type="entry name" value="DUF2167"/>
    <property type="match status" value="1"/>
</dbReference>
<keyword evidence="2" id="KW-0732">Signal</keyword>
<accession>A0A926S6F8</accession>
<comment type="caution">
    <text evidence="3">The sequence shown here is derived from an EMBL/GenBank/DDBJ whole genome shotgun (WGS) entry which is preliminary data.</text>
</comment>
<feature type="signal peptide" evidence="2">
    <location>
        <begin position="1"/>
        <end position="20"/>
    </location>
</feature>
<evidence type="ECO:0000256" key="2">
    <source>
        <dbReference type="SAM" id="SignalP"/>
    </source>
</evidence>
<evidence type="ECO:0000313" key="4">
    <source>
        <dbReference type="Proteomes" id="UP000598467"/>
    </source>
</evidence>
<evidence type="ECO:0000313" key="3">
    <source>
        <dbReference type="EMBL" id="MBD1546442.1"/>
    </source>
</evidence>
<protein>
    <submittedName>
        <fullName evidence="3">DUF2167 domain-containing protein</fullName>
    </submittedName>
</protein>
<proteinExistence type="predicted"/>
<dbReference type="EMBL" id="JABFCZ010000009">
    <property type="protein sequence ID" value="MBD1546442.1"/>
    <property type="molecule type" value="Genomic_DNA"/>
</dbReference>
<gene>
    <name evidence="3" type="ORF">HK439_09225</name>
</gene>
<name>A0A926S6F8_9HYPH</name>
<evidence type="ECO:0000256" key="1">
    <source>
        <dbReference type="SAM" id="Phobius"/>
    </source>
</evidence>
<sequence>MKKLYAGLVLGCLLASSAQAKTYAEMFGQEPPYEGDAVKLLNSLDFKQGHIDLPDVPASLDVPDQLYYLDVRDTKTLLTEIWGNPPSAAEGVSGMLMPAKYPPEADIGWGTVISYEADGYVSDEDAEEIDYNELLSSLKTAISENNPEREKAGYEPMELIGWASPPHYEKQEHALHWAKDLLFGKDKDGPHTLNYAVRVLGREGVLEMNFIAGLDQLDEIKTNIPSFLKVTNFDQGKKYTDFMEGDKVAGYGLAGLIAAGAGAKLAAKAGIFAIALAFLKKGFVIVLVAAAGAWRFVKGLFGKKDGPTG</sequence>
<keyword evidence="1" id="KW-0812">Transmembrane</keyword>
<keyword evidence="1" id="KW-1133">Transmembrane helix</keyword>
<dbReference type="AlphaFoldDB" id="A0A926S6F8"/>
<dbReference type="InterPro" id="IPR018682">
    <property type="entry name" value="DUF2167_membr"/>
</dbReference>
<dbReference type="RefSeq" id="WP_190291117.1">
    <property type="nucleotide sequence ID" value="NZ_JABFCZ010000009.1"/>
</dbReference>
<reference evidence="3" key="1">
    <citation type="submission" date="2020-05" db="EMBL/GenBank/DDBJ databases">
        <title>Identification of trans-AT polyketide cluster in two marine bacteria, producers of a novel glutaramide-containing polyketide sesbanimide D and analogs.</title>
        <authorList>
            <person name="Kacar D."/>
            <person name="Rodriguez P."/>
            <person name="Canedo L."/>
            <person name="Gonzalez E."/>
            <person name="Galan B."/>
            <person name="De La Calle F."/>
            <person name="Garcia J.L."/>
        </authorList>
    </citation>
    <scope>NUCLEOTIDE SEQUENCE</scope>
    <source>
        <strain evidence="3">PHM038</strain>
    </source>
</reference>